<dbReference type="AlphaFoldDB" id="A0AA43QJQ6"/>
<evidence type="ECO:0000313" key="2">
    <source>
        <dbReference type="EMBL" id="MDI1485585.1"/>
    </source>
</evidence>
<dbReference type="Gene3D" id="3.40.50.720">
    <property type="entry name" value="NAD(P)-binding Rossmann-like Domain"/>
    <property type="match status" value="1"/>
</dbReference>
<dbReference type="EMBL" id="JAPUFD010000001">
    <property type="protein sequence ID" value="MDI1485585.1"/>
    <property type="molecule type" value="Genomic_DNA"/>
</dbReference>
<organism evidence="2 3">
    <name type="scientific">Ramalina farinacea</name>
    <dbReference type="NCBI Taxonomy" id="258253"/>
    <lineage>
        <taxon>Eukaryota</taxon>
        <taxon>Fungi</taxon>
        <taxon>Dikarya</taxon>
        <taxon>Ascomycota</taxon>
        <taxon>Pezizomycotina</taxon>
        <taxon>Lecanoromycetes</taxon>
        <taxon>OSLEUM clade</taxon>
        <taxon>Lecanoromycetidae</taxon>
        <taxon>Lecanorales</taxon>
        <taxon>Lecanorineae</taxon>
        <taxon>Ramalinaceae</taxon>
        <taxon>Ramalina</taxon>
    </lineage>
</organism>
<comment type="caution">
    <text evidence="2">The sequence shown here is derived from an EMBL/GenBank/DDBJ whole genome shotgun (WGS) entry which is preliminary data.</text>
</comment>
<sequence length="356" mass="38727">MVNLKLVQQSNAALKSAAPGQIALFIGATSGLGLTTLTEYARNANKPKVYIVGRDEGKLSKIIAELQKINPTATFIPIKSEIALFKNVDAACEELKSKESTLDLLVMSPGYLKTSKVRKLEPDKRQRQSCSSTDNADGIEDTISLRYYVRARFVQNLLPLLKAPSSARIVSIHGAGKEGKMDEKDLELKTTFSMQKAAMHTSTMNTLALEEVATTNPTISCVHVFPGVVITPAYGILSDDFSAPMKFVFRKAIMPCAKLMTMGLPESGQRLLFTATSARYPPAGVKEPPGSGVAIPAGADVVTGSDWKKGSGCYLLSPQGEPVGDKQLLEEYRKNGWDKKIWEHTQEVFDRALTKA</sequence>
<name>A0AA43QJQ6_9LECA</name>
<dbReference type="InterPro" id="IPR052228">
    <property type="entry name" value="Sec_Metab_Biosynth_Oxidored"/>
</dbReference>
<reference evidence="2" key="1">
    <citation type="journal article" date="2023" name="Genome Biol. Evol.">
        <title>First Whole Genome Sequence and Flow Cytometry Genome Size Data for the Lichen-Forming Fungus Ramalina farinacea (Ascomycota).</title>
        <authorList>
            <person name="Llewellyn T."/>
            <person name="Mian S."/>
            <person name="Hill R."/>
            <person name="Leitch I.J."/>
            <person name="Gaya E."/>
        </authorList>
    </citation>
    <scope>NUCLEOTIDE SEQUENCE</scope>
    <source>
        <strain evidence="2">LIQ254RAFAR</strain>
    </source>
</reference>
<dbReference type="GO" id="GO:0016491">
    <property type="term" value="F:oxidoreductase activity"/>
    <property type="evidence" value="ECO:0007669"/>
    <property type="project" value="UniProtKB-KW"/>
</dbReference>
<protein>
    <recommendedName>
        <fullName evidence="4">NAD(P)-binding protein</fullName>
    </recommendedName>
</protein>
<proteinExistence type="predicted"/>
<dbReference type="Pfam" id="PF00106">
    <property type="entry name" value="adh_short"/>
    <property type="match status" value="1"/>
</dbReference>
<keyword evidence="1" id="KW-0560">Oxidoreductase</keyword>
<accession>A0AA43QJQ6</accession>
<evidence type="ECO:0008006" key="4">
    <source>
        <dbReference type="Google" id="ProtNLM"/>
    </source>
</evidence>
<dbReference type="PANTHER" id="PTHR47534">
    <property type="entry name" value="YALI0E05731P"/>
    <property type="match status" value="1"/>
</dbReference>
<gene>
    <name evidence="2" type="ORF">OHK93_000723</name>
</gene>
<dbReference type="InterPro" id="IPR036291">
    <property type="entry name" value="NAD(P)-bd_dom_sf"/>
</dbReference>
<keyword evidence="3" id="KW-1185">Reference proteome</keyword>
<evidence type="ECO:0000256" key="1">
    <source>
        <dbReference type="ARBA" id="ARBA00023002"/>
    </source>
</evidence>
<evidence type="ECO:0000313" key="3">
    <source>
        <dbReference type="Proteomes" id="UP001161017"/>
    </source>
</evidence>
<dbReference type="SUPFAM" id="SSF51735">
    <property type="entry name" value="NAD(P)-binding Rossmann-fold domains"/>
    <property type="match status" value="1"/>
</dbReference>
<dbReference type="Proteomes" id="UP001161017">
    <property type="component" value="Unassembled WGS sequence"/>
</dbReference>
<dbReference type="PANTHER" id="PTHR47534:SF3">
    <property type="entry name" value="ALCOHOL DEHYDROGENASE-LIKE C-TERMINAL DOMAIN-CONTAINING PROTEIN"/>
    <property type="match status" value="1"/>
</dbReference>
<dbReference type="InterPro" id="IPR002347">
    <property type="entry name" value="SDR_fam"/>
</dbReference>